<dbReference type="PANTHER" id="PTHR21022:SF19">
    <property type="entry name" value="PREPHENATE DEHYDRATASE-RELATED"/>
    <property type="match status" value="1"/>
</dbReference>
<dbReference type="eggNOG" id="COG0077">
    <property type="taxonomic scope" value="Bacteria"/>
</dbReference>
<evidence type="ECO:0000313" key="11">
    <source>
        <dbReference type="EMBL" id="EQB39766.1"/>
    </source>
</evidence>
<evidence type="ECO:0000256" key="1">
    <source>
        <dbReference type="ARBA" id="ARBA00004741"/>
    </source>
</evidence>
<dbReference type="GO" id="GO:0005737">
    <property type="term" value="C:cytoplasm"/>
    <property type="evidence" value="ECO:0007669"/>
    <property type="project" value="TreeGrafter"/>
</dbReference>
<dbReference type="PIRSF" id="PIRSF001500">
    <property type="entry name" value="Chor_mut_pdt_Ppr"/>
    <property type="match status" value="1"/>
</dbReference>
<keyword evidence="6 11" id="KW-0456">Lyase</keyword>
<evidence type="ECO:0000256" key="4">
    <source>
        <dbReference type="ARBA" id="ARBA00023141"/>
    </source>
</evidence>
<dbReference type="PROSITE" id="PS51671">
    <property type="entry name" value="ACT"/>
    <property type="match status" value="1"/>
</dbReference>
<dbReference type="InterPro" id="IPR002912">
    <property type="entry name" value="ACT_dom"/>
</dbReference>
<dbReference type="AlphaFoldDB" id="T0JNT4"/>
<keyword evidence="12" id="KW-1185">Reference proteome</keyword>
<evidence type="ECO:0000313" key="12">
    <source>
        <dbReference type="Proteomes" id="UP000015520"/>
    </source>
</evidence>
<dbReference type="Gene3D" id="3.30.70.260">
    <property type="match status" value="1"/>
</dbReference>
<dbReference type="EC" id="4.2.1.51" evidence="2"/>
<dbReference type="Proteomes" id="UP000015520">
    <property type="component" value="Unassembled WGS sequence"/>
</dbReference>
<dbReference type="PATRIC" id="fig|1172190.3.peg.798"/>
<dbReference type="RefSeq" id="WP_021287093.1">
    <property type="nucleotide sequence ID" value="NZ_AUPZ01000005.1"/>
</dbReference>
<dbReference type="Gene3D" id="3.40.190.10">
    <property type="entry name" value="Periplasmic binding protein-like II"/>
    <property type="match status" value="2"/>
</dbReference>
<evidence type="ECO:0000259" key="10">
    <source>
        <dbReference type="PROSITE" id="PS51671"/>
    </source>
</evidence>
<dbReference type="PROSITE" id="PS00857">
    <property type="entry name" value="PREPHENATE_DEHYDR_1"/>
    <property type="match status" value="1"/>
</dbReference>
<feature type="domain" description="ACT" evidence="10">
    <location>
        <begin position="195"/>
        <end position="272"/>
    </location>
</feature>
<evidence type="ECO:0000259" key="9">
    <source>
        <dbReference type="PROSITE" id="PS51171"/>
    </source>
</evidence>
<evidence type="ECO:0000256" key="8">
    <source>
        <dbReference type="PIRSR" id="PIRSR001500-2"/>
    </source>
</evidence>
<keyword evidence="3" id="KW-0028">Amino-acid biosynthesis</keyword>
<keyword evidence="4" id="KW-0057">Aromatic amino acid biosynthesis</keyword>
<evidence type="ECO:0000256" key="2">
    <source>
        <dbReference type="ARBA" id="ARBA00013147"/>
    </source>
</evidence>
<name>T0JNT4_9BACT</name>
<dbReference type="InterPro" id="IPR001086">
    <property type="entry name" value="Preph_deHydtase"/>
</dbReference>
<dbReference type="GO" id="GO:0009094">
    <property type="term" value="P:L-phenylalanine biosynthetic process"/>
    <property type="evidence" value="ECO:0007669"/>
    <property type="project" value="UniProtKB-UniPathway"/>
</dbReference>
<evidence type="ECO:0000256" key="7">
    <source>
        <dbReference type="ARBA" id="ARBA00047848"/>
    </source>
</evidence>
<dbReference type="NCBIfam" id="NF008866">
    <property type="entry name" value="PRK11899.1"/>
    <property type="match status" value="1"/>
</dbReference>
<organism evidence="11 12">
    <name type="scientific">Sulfurimonas hongkongensis</name>
    <dbReference type="NCBI Taxonomy" id="1172190"/>
    <lineage>
        <taxon>Bacteria</taxon>
        <taxon>Pseudomonadati</taxon>
        <taxon>Campylobacterota</taxon>
        <taxon>Epsilonproteobacteria</taxon>
        <taxon>Campylobacterales</taxon>
        <taxon>Sulfurimonadaceae</taxon>
        <taxon>Sulfurimonas</taxon>
    </lineage>
</organism>
<sequence length="282" mass="31700">MKKRVAYQGVEGAYSHLACYSQFPEYETIACKSFDETMYLVEEDKANIAMIPMENSTAGRVEEIYRLIPKMKLFIISEYYQPVNHCLLALPGTKIEDLKSVSSHPQALAQCKAHIEKYNLVARAKFDTAGSAQELIDMQDKTCAAIASSLTAEKYDLEILEEGFQDIKNNTTRFLVLSKEHIVPAFHEHQKYITSIIFEVRNIPAALYKVLGGFATNSVNIIKIESYSGSGTLTLSQFHIDIDGHPDEANVRLALEELAYFASTVKMLGTYIPHSMREILQA</sequence>
<comment type="caution">
    <text evidence="11">The sequence shown here is derived from an EMBL/GenBank/DDBJ whole genome shotgun (WGS) entry which is preliminary data.</text>
</comment>
<dbReference type="InterPro" id="IPR008242">
    <property type="entry name" value="Chor_mutase/pphenate_deHydtase"/>
</dbReference>
<proteinExistence type="predicted"/>
<dbReference type="SUPFAM" id="SSF53850">
    <property type="entry name" value="Periplasmic binding protein-like II"/>
    <property type="match status" value="1"/>
</dbReference>
<comment type="catalytic activity">
    <reaction evidence="7">
        <text>prephenate + H(+) = 3-phenylpyruvate + CO2 + H2O</text>
        <dbReference type="Rhea" id="RHEA:21648"/>
        <dbReference type="ChEBI" id="CHEBI:15377"/>
        <dbReference type="ChEBI" id="CHEBI:15378"/>
        <dbReference type="ChEBI" id="CHEBI:16526"/>
        <dbReference type="ChEBI" id="CHEBI:18005"/>
        <dbReference type="ChEBI" id="CHEBI:29934"/>
        <dbReference type="EC" id="4.2.1.51"/>
    </reaction>
</comment>
<dbReference type="Pfam" id="PF00800">
    <property type="entry name" value="PDT"/>
    <property type="match status" value="1"/>
</dbReference>
<dbReference type="InterPro" id="IPR045865">
    <property type="entry name" value="ACT-like_dom_sf"/>
</dbReference>
<feature type="site" description="Essential for prephenate dehydratase activity" evidence="8">
    <location>
        <position position="172"/>
    </location>
</feature>
<evidence type="ECO:0000256" key="5">
    <source>
        <dbReference type="ARBA" id="ARBA00023222"/>
    </source>
</evidence>
<keyword evidence="5" id="KW-0584">Phenylalanine biosynthesis</keyword>
<dbReference type="PROSITE" id="PS51171">
    <property type="entry name" value="PREPHENATE_DEHYDR_3"/>
    <property type="match status" value="1"/>
</dbReference>
<protein>
    <recommendedName>
        <fullName evidence="2">prephenate dehydratase</fullName>
        <ecNumber evidence="2">4.2.1.51</ecNumber>
    </recommendedName>
</protein>
<reference evidence="11 12" key="1">
    <citation type="submission" date="2013-07" db="EMBL/GenBank/DDBJ databases">
        <title>Sulfurimonas hongkongensis AST-10 Genome Sequencing.</title>
        <authorList>
            <person name="Cai L."/>
            <person name="Zhang T."/>
        </authorList>
    </citation>
    <scope>NUCLEOTIDE SEQUENCE [LARGE SCALE GENOMIC DNA]</scope>
    <source>
        <strain evidence="11 12">AST-10</strain>
    </source>
</reference>
<comment type="pathway">
    <text evidence="1">Amino-acid biosynthesis; L-phenylalanine biosynthesis; phenylpyruvate from prephenate: step 1/1.</text>
</comment>
<dbReference type="UniPathway" id="UPA00121">
    <property type="reaction ID" value="UER00345"/>
</dbReference>
<dbReference type="CDD" id="cd04905">
    <property type="entry name" value="ACT_CM-PDT"/>
    <property type="match status" value="1"/>
</dbReference>
<accession>T0JNT4</accession>
<dbReference type="SUPFAM" id="SSF55021">
    <property type="entry name" value="ACT-like"/>
    <property type="match status" value="1"/>
</dbReference>
<dbReference type="EMBL" id="AUPZ01000005">
    <property type="protein sequence ID" value="EQB39766.1"/>
    <property type="molecule type" value="Genomic_DNA"/>
</dbReference>
<gene>
    <name evidence="11" type="ORF">M947_04110</name>
</gene>
<feature type="domain" description="Prephenate dehydratase" evidence="9">
    <location>
        <begin position="4"/>
        <end position="179"/>
    </location>
</feature>
<dbReference type="OrthoDB" id="9802281at2"/>
<evidence type="ECO:0000256" key="3">
    <source>
        <dbReference type="ARBA" id="ARBA00022605"/>
    </source>
</evidence>
<dbReference type="PANTHER" id="PTHR21022">
    <property type="entry name" value="PREPHENATE DEHYDRATASE P PROTEIN"/>
    <property type="match status" value="1"/>
</dbReference>
<dbReference type="InterPro" id="IPR018528">
    <property type="entry name" value="Preph_deHydtase_CS"/>
</dbReference>
<dbReference type="CDD" id="cd13631">
    <property type="entry name" value="PBP2_Ct-PDT_like"/>
    <property type="match status" value="1"/>
</dbReference>
<dbReference type="GO" id="GO:0004664">
    <property type="term" value="F:prephenate dehydratase activity"/>
    <property type="evidence" value="ECO:0007669"/>
    <property type="project" value="UniProtKB-EC"/>
</dbReference>
<dbReference type="STRING" id="1172190.M947_04110"/>
<evidence type="ECO:0000256" key="6">
    <source>
        <dbReference type="ARBA" id="ARBA00023239"/>
    </source>
</evidence>